<dbReference type="InterPro" id="IPR012877">
    <property type="entry name" value="Dhs-27"/>
</dbReference>
<accession>A0AAD5R2J7</accession>
<feature type="compositionally biased region" description="Basic and acidic residues" evidence="1">
    <location>
        <begin position="33"/>
        <end position="47"/>
    </location>
</feature>
<reference evidence="4" key="1">
    <citation type="submission" date="2021-06" db="EMBL/GenBank/DDBJ databases">
        <title>Parelaphostrongylus tenuis whole genome reference sequence.</title>
        <authorList>
            <person name="Garwood T.J."/>
            <person name="Larsen P.A."/>
            <person name="Fountain-Jones N.M."/>
            <person name="Garbe J.R."/>
            <person name="Macchietto M.G."/>
            <person name="Kania S.A."/>
            <person name="Gerhold R.W."/>
            <person name="Richards J.E."/>
            <person name="Wolf T.M."/>
        </authorList>
    </citation>
    <scope>NUCLEOTIDE SEQUENCE</scope>
    <source>
        <strain evidence="4">MNPRO001-30</strain>
        <tissue evidence="4">Meninges</tissue>
    </source>
</reference>
<dbReference type="AlphaFoldDB" id="A0AAD5R2J7"/>
<dbReference type="InterPro" id="IPR011009">
    <property type="entry name" value="Kinase-like_dom_sf"/>
</dbReference>
<evidence type="ECO:0000313" key="4">
    <source>
        <dbReference type="EMBL" id="KAJ1368009.1"/>
    </source>
</evidence>
<dbReference type="Gene3D" id="3.90.1200.10">
    <property type="match status" value="1"/>
</dbReference>
<feature type="region of interest" description="Disordered" evidence="1">
    <location>
        <begin position="31"/>
        <end position="65"/>
    </location>
</feature>
<dbReference type="InterPro" id="IPR015897">
    <property type="entry name" value="CHK_kinase-like"/>
</dbReference>
<feature type="domain" description="CHK kinase-like" evidence="3">
    <location>
        <begin position="111"/>
        <end position="290"/>
    </location>
</feature>
<sequence>MPRTFALIALLCDLCYAVLFFVLSLICAPQVTSDDRSPPQKKLEKSFGKTYEGTNGTPTLSSEPEEDDAVLKMMHKIEMETYALFKKVKCDGLAIPYLYDSLPLSSPTPCLLIEDIHSSYMIDIIDGFNDDQLYQIVDQLVALHVYCFTHDNWKSCRFEEKVDSNYWNFVTMINEMGKNLMADYPVLKRGLTLLSENYTASGLWYIEHLQYYQKNDIIRTYVHGDLWAANILWRDDKLTAIVDWALCRAGPLTEDLQKLLATSCSVETRKRMTRPLLKYYFDNVKRKMAEICKEMPFSFKDLEHDYHRTLPFMCGQTLFAVGFWSHTSIIRRGKSDDDARMNELVSRLQSLLDDTVTAHKWQ</sequence>
<feature type="chain" id="PRO_5041977885" description="CHK kinase-like domain-containing protein" evidence="2">
    <location>
        <begin position="18"/>
        <end position="362"/>
    </location>
</feature>
<dbReference type="Proteomes" id="UP001196413">
    <property type="component" value="Unassembled WGS sequence"/>
</dbReference>
<gene>
    <name evidence="4" type="ORF">KIN20_029057</name>
</gene>
<evidence type="ECO:0000313" key="5">
    <source>
        <dbReference type="Proteomes" id="UP001196413"/>
    </source>
</evidence>
<dbReference type="EMBL" id="JAHQIW010006064">
    <property type="protein sequence ID" value="KAJ1368009.1"/>
    <property type="molecule type" value="Genomic_DNA"/>
</dbReference>
<dbReference type="Pfam" id="PF07914">
    <property type="entry name" value="DUF1679"/>
    <property type="match status" value="1"/>
</dbReference>
<comment type="caution">
    <text evidence="4">The sequence shown here is derived from an EMBL/GenBank/DDBJ whole genome shotgun (WGS) entry which is preliminary data.</text>
</comment>
<proteinExistence type="predicted"/>
<dbReference type="InterPro" id="IPR052961">
    <property type="entry name" value="Oxido-Kinase-like_Enzymes"/>
</dbReference>
<name>A0AAD5R2J7_PARTN</name>
<keyword evidence="5" id="KW-1185">Reference proteome</keyword>
<dbReference type="PANTHER" id="PTHR23020:SF20">
    <property type="entry name" value="CHK KINASE-LIKE DOMAIN-CONTAINING PROTEIN"/>
    <property type="match status" value="1"/>
</dbReference>
<feature type="compositionally biased region" description="Polar residues" evidence="1">
    <location>
        <begin position="52"/>
        <end position="62"/>
    </location>
</feature>
<dbReference type="SUPFAM" id="SSF56112">
    <property type="entry name" value="Protein kinase-like (PK-like)"/>
    <property type="match status" value="1"/>
</dbReference>
<feature type="signal peptide" evidence="2">
    <location>
        <begin position="1"/>
        <end position="17"/>
    </location>
</feature>
<evidence type="ECO:0000256" key="1">
    <source>
        <dbReference type="SAM" id="MobiDB-lite"/>
    </source>
</evidence>
<protein>
    <recommendedName>
        <fullName evidence="3">CHK kinase-like domain-containing protein</fullName>
    </recommendedName>
</protein>
<dbReference type="PANTHER" id="PTHR23020">
    <property type="entry name" value="UNCHARACTERIZED NUCLEAR HORMONE RECEPTOR-RELATED"/>
    <property type="match status" value="1"/>
</dbReference>
<dbReference type="SMART" id="SM00587">
    <property type="entry name" value="CHK"/>
    <property type="match status" value="1"/>
</dbReference>
<evidence type="ECO:0000259" key="3">
    <source>
        <dbReference type="SMART" id="SM00587"/>
    </source>
</evidence>
<keyword evidence="2" id="KW-0732">Signal</keyword>
<evidence type="ECO:0000256" key="2">
    <source>
        <dbReference type="SAM" id="SignalP"/>
    </source>
</evidence>
<organism evidence="4 5">
    <name type="scientific">Parelaphostrongylus tenuis</name>
    <name type="common">Meningeal worm</name>
    <dbReference type="NCBI Taxonomy" id="148309"/>
    <lineage>
        <taxon>Eukaryota</taxon>
        <taxon>Metazoa</taxon>
        <taxon>Ecdysozoa</taxon>
        <taxon>Nematoda</taxon>
        <taxon>Chromadorea</taxon>
        <taxon>Rhabditida</taxon>
        <taxon>Rhabditina</taxon>
        <taxon>Rhabditomorpha</taxon>
        <taxon>Strongyloidea</taxon>
        <taxon>Metastrongylidae</taxon>
        <taxon>Parelaphostrongylus</taxon>
    </lineage>
</organism>